<dbReference type="PANTHER" id="PTHR24198">
    <property type="entry name" value="ANKYRIN REPEAT AND PROTEIN KINASE DOMAIN-CONTAINING PROTEIN"/>
    <property type="match status" value="1"/>
</dbReference>
<organism evidence="4 5">
    <name type="scientific">Pycnococcus provasolii</name>
    <dbReference type="NCBI Taxonomy" id="41880"/>
    <lineage>
        <taxon>Eukaryota</taxon>
        <taxon>Viridiplantae</taxon>
        <taxon>Chlorophyta</taxon>
        <taxon>Pseudoscourfieldiophyceae</taxon>
        <taxon>Pseudoscourfieldiales</taxon>
        <taxon>Pycnococcaceae</taxon>
        <taxon>Pycnococcus</taxon>
    </lineage>
</organism>
<keyword evidence="2" id="KW-0040">ANK repeat</keyword>
<dbReference type="AlphaFoldDB" id="A0A830HWZ3"/>
<comment type="caution">
    <text evidence="4">The sequence shown here is derived from an EMBL/GenBank/DDBJ whole genome shotgun (WGS) entry which is preliminary data.</text>
</comment>
<reference evidence="4" key="1">
    <citation type="submission" date="2020-10" db="EMBL/GenBank/DDBJ databases">
        <title>Unveiling of a novel bifunctional photoreceptor, Dualchrome1, isolated from a cosmopolitan green alga.</title>
        <authorList>
            <person name="Suzuki S."/>
            <person name="Kawachi M."/>
        </authorList>
    </citation>
    <scope>NUCLEOTIDE SEQUENCE</scope>
    <source>
        <strain evidence="4">NIES 2893</strain>
    </source>
</reference>
<dbReference type="SUPFAM" id="SSF48403">
    <property type="entry name" value="Ankyrin repeat"/>
    <property type="match status" value="1"/>
</dbReference>
<dbReference type="Pfam" id="PF13637">
    <property type="entry name" value="Ank_4"/>
    <property type="match status" value="1"/>
</dbReference>
<dbReference type="Pfam" id="PF12796">
    <property type="entry name" value="Ank_2"/>
    <property type="match status" value="1"/>
</dbReference>
<evidence type="ECO:0000256" key="2">
    <source>
        <dbReference type="ARBA" id="ARBA00023043"/>
    </source>
</evidence>
<dbReference type="PANTHER" id="PTHR24198:SF165">
    <property type="entry name" value="ANKYRIN REPEAT-CONTAINING PROTEIN-RELATED"/>
    <property type="match status" value="1"/>
</dbReference>
<dbReference type="SMART" id="SM00248">
    <property type="entry name" value="ANK"/>
    <property type="match status" value="2"/>
</dbReference>
<proteinExistence type="predicted"/>
<evidence type="ECO:0000256" key="1">
    <source>
        <dbReference type="ARBA" id="ARBA00022737"/>
    </source>
</evidence>
<dbReference type="Gene3D" id="1.25.40.20">
    <property type="entry name" value="Ankyrin repeat-containing domain"/>
    <property type="match status" value="1"/>
</dbReference>
<dbReference type="GO" id="GO:0005737">
    <property type="term" value="C:cytoplasm"/>
    <property type="evidence" value="ECO:0007669"/>
    <property type="project" value="TreeGrafter"/>
</dbReference>
<dbReference type="InterPro" id="IPR002110">
    <property type="entry name" value="Ankyrin_rpt"/>
</dbReference>
<gene>
    <name evidence="4" type="ORF">PPROV_000820200</name>
</gene>
<dbReference type="EMBL" id="BNJQ01000025">
    <property type="protein sequence ID" value="GHP09467.1"/>
    <property type="molecule type" value="Genomic_DNA"/>
</dbReference>
<evidence type="ECO:0000313" key="5">
    <source>
        <dbReference type="Proteomes" id="UP000660262"/>
    </source>
</evidence>
<evidence type="ECO:0000256" key="3">
    <source>
        <dbReference type="SAM" id="MobiDB-lite"/>
    </source>
</evidence>
<keyword evidence="5" id="KW-1185">Reference proteome</keyword>
<dbReference type="InterPro" id="IPR036770">
    <property type="entry name" value="Ankyrin_rpt-contain_sf"/>
</dbReference>
<accession>A0A830HWZ3</accession>
<feature type="region of interest" description="Disordered" evidence="3">
    <location>
        <begin position="268"/>
        <end position="318"/>
    </location>
</feature>
<name>A0A830HWZ3_9CHLO</name>
<protein>
    <submittedName>
        <fullName evidence="4">Uncharacterized protein</fullName>
    </submittedName>
</protein>
<evidence type="ECO:0000313" key="4">
    <source>
        <dbReference type="EMBL" id="GHP09467.1"/>
    </source>
</evidence>
<dbReference type="OrthoDB" id="19174at2759"/>
<keyword evidence="1" id="KW-0677">Repeat</keyword>
<dbReference type="Proteomes" id="UP000660262">
    <property type="component" value="Unassembled WGS sequence"/>
</dbReference>
<sequence>MGASASRELLLELRMTDAVRYAAIQGDLKKLQLILPLPNVKDADGYTVLHIACWYGHYRIVEHFAKLQLVDVNAPARPGRVTPLLLACWGGHANCVKVLLSHGAAPNDGYDASGNTPLTAALHRGRWTGTTCELSGVRHFHGPRYRALAKAMCDVKAHRYFDLCEVMFVKAAGQLPVATDWLRYERPGDNFPRHVTLNEVKQVERARAKLRRRGLNPEGAGYDLRTEDERLADFMAAQESGNAVIAPLRRFGFLRTCVGSFSVQDTIASTEDAPDDDAGAARARQRPAHSQEKSDPVTGTAYDPSSAGTKEQRADDVPEGAFDKGAAARMLGHQKREKQHDGLATKGSTTLTDNTLLQKLEDRLTGLRLDGAKHHSQLGLEEEHAKVDDVKGEMNAEGLQDLVRGMALKAPQRSDESKGAFRWRKAKATFQQPSEDEMRGRRRRRLDAQFLDVVLMLVEAGAKCDIVTWTRPNTLRSTTLVDEAAQKYAEEGVRHTPGALGDGIVPALLALGWEDHSLIVLEALEKGGAQFDVKLGKPFKGNLALQAADWGRTLEAQWIMRRGVDCDLDLGMIGVGQWFNSMQTQNKRSRARGAS</sequence>